<dbReference type="Gene3D" id="3.40.1770.10">
    <property type="entry name" value="Urocanase superfamily"/>
    <property type="match status" value="1"/>
</dbReference>
<comment type="caution">
    <text evidence="13">The sequence shown here is derived from an EMBL/GenBank/DDBJ whole genome shotgun (WGS) entry which is preliminary data.</text>
</comment>
<dbReference type="PROSITE" id="PS01233">
    <property type="entry name" value="UROCANASE"/>
    <property type="match status" value="1"/>
</dbReference>
<feature type="domain" description="Urocanase Rossmann-like" evidence="10">
    <location>
        <begin position="109"/>
        <end position="316"/>
    </location>
</feature>
<evidence type="ECO:0000256" key="9">
    <source>
        <dbReference type="HAMAP-Rule" id="MF_00577"/>
    </source>
</evidence>
<comment type="similarity">
    <text evidence="2 9">Belongs to the urocanase family.</text>
</comment>
<comment type="catalytic activity">
    <reaction evidence="8 9">
        <text>4-imidazolone-5-propanoate = trans-urocanate + H2O</text>
        <dbReference type="Rhea" id="RHEA:13101"/>
        <dbReference type="ChEBI" id="CHEBI:15377"/>
        <dbReference type="ChEBI" id="CHEBI:17771"/>
        <dbReference type="ChEBI" id="CHEBI:77893"/>
        <dbReference type="EC" id="4.2.1.49"/>
    </reaction>
</comment>
<comment type="function">
    <text evidence="9">Catalyzes the conversion of urocanate to 4-imidazolone-5-propionate.</text>
</comment>
<dbReference type="PIRSF" id="PIRSF001423">
    <property type="entry name" value="Urocanate_hydrat"/>
    <property type="match status" value="1"/>
</dbReference>
<evidence type="ECO:0000256" key="7">
    <source>
        <dbReference type="ARBA" id="ARBA00031640"/>
    </source>
</evidence>
<comment type="pathway">
    <text evidence="1 9">Amino-acid degradation; L-histidine degradation into L-glutamate; N-formimidoyl-L-glutamate from L-histidine: step 2/3.</text>
</comment>
<feature type="binding site" evidence="9">
    <location>
        <begin position="232"/>
        <end position="236"/>
    </location>
    <ligand>
        <name>NAD(+)</name>
        <dbReference type="ChEBI" id="CHEBI:57540"/>
    </ligand>
</feature>
<dbReference type="EMBL" id="BAABAL010000017">
    <property type="protein sequence ID" value="GAA4015456.1"/>
    <property type="molecule type" value="Genomic_DNA"/>
</dbReference>
<dbReference type="NCBIfam" id="NF003820">
    <property type="entry name" value="PRK05414.1"/>
    <property type="match status" value="1"/>
</dbReference>
<evidence type="ECO:0000256" key="6">
    <source>
        <dbReference type="ARBA" id="ARBA00023239"/>
    </source>
</evidence>
<evidence type="ECO:0000313" key="13">
    <source>
        <dbReference type="EMBL" id="GAA4015456.1"/>
    </source>
</evidence>
<feature type="binding site" evidence="9">
    <location>
        <begin position="21"/>
        <end position="22"/>
    </location>
    <ligand>
        <name>NAD(+)</name>
        <dbReference type="ChEBI" id="CHEBI:57540"/>
    </ligand>
</feature>
<evidence type="ECO:0000256" key="3">
    <source>
        <dbReference type="ARBA" id="ARBA00011992"/>
    </source>
</evidence>
<dbReference type="InterPro" id="IPR035085">
    <property type="entry name" value="Urocanase_Rossmann-like"/>
</dbReference>
<feature type="binding site" evidence="9">
    <location>
        <position position="165"/>
    </location>
    <ligand>
        <name>NAD(+)</name>
        <dbReference type="ChEBI" id="CHEBI:57540"/>
    </ligand>
</feature>
<dbReference type="InterPro" id="IPR023636">
    <property type="entry name" value="Urocanase_CS"/>
</dbReference>
<evidence type="ECO:0000313" key="14">
    <source>
        <dbReference type="Proteomes" id="UP001501747"/>
    </source>
</evidence>
<dbReference type="InterPro" id="IPR036190">
    <property type="entry name" value="Urocanase_sf"/>
</dbReference>
<keyword evidence="9" id="KW-0963">Cytoplasm</keyword>
<dbReference type="InterPro" id="IPR035401">
    <property type="entry name" value="Urocanase_C"/>
</dbReference>
<dbReference type="InterPro" id="IPR055351">
    <property type="entry name" value="Urocanase"/>
</dbReference>
<feature type="binding site" evidence="9">
    <location>
        <begin position="145"/>
        <end position="147"/>
    </location>
    <ligand>
        <name>NAD(+)</name>
        <dbReference type="ChEBI" id="CHEBI:57540"/>
    </ligand>
</feature>
<evidence type="ECO:0000259" key="12">
    <source>
        <dbReference type="Pfam" id="PF17392"/>
    </source>
</evidence>
<evidence type="ECO:0000259" key="10">
    <source>
        <dbReference type="Pfam" id="PF01175"/>
    </source>
</evidence>
<keyword evidence="4 9" id="KW-0369">Histidine metabolism</keyword>
<organism evidence="13 14">
    <name type="scientific">Allokutzneria multivorans</name>
    <dbReference type="NCBI Taxonomy" id="1142134"/>
    <lineage>
        <taxon>Bacteria</taxon>
        <taxon>Bacillati</taxon>
        <taxon>Actinomycetota</taxon>
        <taxon>Actinomycetes</taxon>
        <taxon>Pseudonocardiales</taxon>
        <taxon>Pseudonocardiaceae</taxon>
        <taxon>Allokutzneria</taxon>
    </lineage>
</organism>
<evidence type="ECO:0000256" key="4">
    <source>
        <dbReference type="ARBA" id="ARBA00022808"/>
    </source>
</evidence>
<dbReference type="InterPro" id="IPR023637">
    <property type="entry name" value="Urocanase-like"/>
</dbReference>
<feature type="active site" evidence="9">
    <location>
        <position position="378"/>
    </location>
</feature>
<keyword evidence="14" id="KW-1185">Reference proteome</keyword>
<gene>
    <name evidence="9 13" type="primary">hutU</name>
    <name evidence="13" type="ORF">GCM10022247_42940</name>
</gene>
<feature type="binding site" evidence="9">
    <location>
        <position position="290"/>
    </location>
    <ligand>
        <name>NAD(+)</name>
        <dbReference type="ChEBI" id="CHEBI:57540"/>
    </ligand>
</feature>
<dbReference type="EC" id="4.2.1.49" evidence="3 9"/>
<dbReference type="HAMAP" id="MF_00577">
    <property type="entry name" value="HutU"/>
    <property type="match status" value="1"/>
</dbReference>
<feature type="domain" description="Urocanase N-terminal" evidence="11">
    <location>
        <begin position="1"/>
        <end position="106"/>
    </location>
</feature>
<evidence type="ECO:0000259" key="11">
    <source>
        <dbReference type="Pfam" id="PF17391"/>
    </source>
</evidence>
<dbReference type="Pfam" id="PF01175">
    <property type="entry name" value="Urocanase"/>
    <property type="match status" value="1"/>
</dbReference>
<feature type="domain" description="Urocanase C-terminal" evidence="12">
    <location>
        <begin position="319"/>
        <end position="513"/>
    </location>
</feature>
<dbReference type="PANTHER" id="PTHR12216:SF4">
    <property type="entry name" value="UROCANATE HYDRATASE"/>
    <property type="match status" value="1"/>
</dbReference>
<dbReference type="NCBIfam" id="TIGR01228">
    <property type="entry name" value="hutU"/>
    <property type="match status" value="1"/>
</dbReference>
<name>A0ABP7SRQ0_9PSEU</name>
<dbReference type="Pfam" id="PF17392">
    <property type="entry name" value="Urocanase_C"/>
    <property type="match status" value="1"/>
</dbReference>
<dbReference type="Gene3D" id="3.40.50.10730">
    <property type="entry name" value="Urocanase like domains"/>
    <property type="match status" value="1"/>
</dbReference>
<feature type="binding site" evidence="9">
    <location>
        <begin position="211"/>
        <end position="212"/>
    </location>
    <ligand>
        <name>NAD(+)</name>
        <dbReference type="ChEBI" id="CHEBI:57540"/>
    </ligand>
</feature>
<dbReference type="SUPFAM" id="SSF111326">
    <property type="entry name" value="Urocanase"/>
    <property type="match status" value="1"/>
</dbReference>
<proteinExistence type="inferred from homology"/>
<protein>
    <recommendedName>
        <fullName evidence="3 9">Urocanate hydratase</fullName>
        <shortName evidence="9">Urocanase</shortName>
        <ecNumber evidence="3 9">4.2.1.49</ecNumber>
    </recommendedName>
    <alternativeName>
        <fullName evidence="7 9">Imidazolonepropionate hydrolase</fullName>
    </alternativeName>
</protein>
<keyword evidence="6 9" id="KW-0456">Lyase</keyword>
<accession>A0ABP7SRQ0</accession>
<feature type="binding site" evidence="9">
    <location>
        <begin position="241"/>
        <end position="242"/>
    </location>
    <ligand>
        <name>NAD(+)</name>
        <dbReference type="ChEBI" id="CHEBI:57540"/>
    </ligand>
</feature>
<dbReference type="PANTHER" id="PTHR12216">
    <property type="entry name" value="UROCANATE HYDRATASE"/>
    <property type="match status" value="1"/>
</dbReference>
<evidence type="ECO:0000256" key="1">
    <source>
        <dbReference type="ARBA" id="ARBA00004794"/>
    </source>
</evidence>
<evidence type="ECO:0000256" key="5">
    <source>
        <dbReference type="ARBA" id="ARBA00023027"/>
    </source>
</evidence>
<feature type="binding site" evidence="9">
    <location>
        <position position="99"/>
    </location>
    <ligand>
        <name>NAD(+)</name>
        <dbReference type="ChEBI" id="CHEBI:57540"/>
    </ligand>
</feature>
<comment type="subcellular location">
    <subcellularLocation>
        <location evidence="9">Cytoplasm</location>
    </subcellularLocation>
</comment>
<dbReference type="InterPro" id="IPR038364">
    <property type="entry name" value="Urocanase_central_sf"/>
</dbReference>
<dbReference type="Pfam" id="PF17391">
    <property type="entry name" value="Urocanase_N"/>
    <property type="match status" value="1"/>
</dbReference>
<evidence type="ECO:0000256" key="2">
    <source>
        <dbReference type="ARBA" id="ARBA00007578"/>
    </source>
</evidence>
<comment type="cofactor">
    <cofactor evidence="9">
        <name>NAD(+)</name>
        <dbReference type="ChEBI" id="CHEBI:57540"/>
    </cofactor>
    <text evidence="9">Binds 1 NAD(+) per subunit.</text>
</comment>
<feature type="binding site" evidence="9">
    <location>
        <position position="460"/>
    </location>
    <ligand>
        <name>NAD(+)</name>
        <dbReference type="ChEBI" id="CHEBI:57540"/>
    </ligand>
</feature>
<dbReference type="InterPro" id="IPR035400">
    <property type="entry name" value="Urocanase_N"/>
</dbReference>
<keyword evidence="5 9" id="KW-0520">NAD</keyword>
<feature type="binding site" evidence="9">
    <location>
        <position position="170"/>
    </location>
    <ligand>
        <name>NAD(+)</name>
        <dbReference type="ChEBI" id="CHEBI:57540"/>
    </ligand>
</feature>
<reference evidence="14" key="1">
    <citation type="journal article" date="2019" name="Int. J. Syst. Evol. Microbiol.">
        <title>The Global Catalogue of Microorganisms (GCM) 10K type strain sequencing project: providing services to taxonomists for standard genome sequencing and annotation.</title>
        <authorList>
            <consortium name="The Broad Institute Genomics Platform"/>
            <consortium name="The Broad Institute Genome Sequencing Center for Infectious Disease"/>
            <person name="Wu L."/>
            <person name="Ma J."/>
        </authorList>
    </citation>
    <scope>NUCLEOTIDE SEQUENCE [LARGE SCALE GENOMIC DNA]</scope>
    <source>
        <strain evidence="14">JCM 17342</strain>
    </source>
</reference>
<evidence type="ECO:0000256" key="8">
    <source>
        <dbReference type="ARBA" id="ARBA00047623"/>
    </source>
</evidence>
<sequence length="524" mass="56495">MLQNNLDPEVAERPDDLVVYGGTGKAVRDWNCFDAITRELRELADDETLLVQSGKPVGVLRTHEWAPRVLIANSNLVGDWATWPEFRKLEAQGLTMYGQMTAGSWIYIGTQGILQGTYETFAAVAQKRFGGTLAGTLTVTAGLGGMGGAQPLAVTMNEGVALVIEVDRERAQRRVETRYLDEVADDLDDAISRVLEAKSSRRALSVGVIGNAAEVLPELLRRGLAVDIVTDQTSAHDPLAYLPKGVSVEEWADYAAAKPEEFTTRARESMAEHVAAMVGFQDAGAEVFDYGNSIRGEAQLGGYERAFDFPGFVPAYIRPLFCEGKGPFRWAALSGDPEDIAKTDRAILELFPENEQLARWIKMAGERVAFQGLPSRICWLGYGERHLAGLKFNEMVASGELSAPIVIGRDHLDCGSVASPYRETEAMADGSDAIADWPLLNALINTASGATWVSLHHGGGVGIGRSIHAGQVTVADGTELAAQKLERVLTNDPAMGVLRHVDAGYGRADEVAAERGVTIPVAKS</sequence>
<dbReference type="Proteomes" id="UP001501747">
    <property type="component" value="Unassembled WGS sequence"/>
</dbReference>